<reference evidence="11" key="2">
    <citation type="submission" date="2023-05" db="EMBL/GenBank/DDBJ databases">
        <authorList>
            <person name="Fouks B."/>
        </authorList>
    </citation>
    <scope>NUCLEOTIDE SEQUENCE</scope>
    <source>
        <strain evidence="11">Stay&amp;Tobe</strain>
        <tissue evidence="11">Testes</tissue>
    </source>
</reference>
<dbReference type="InterPro" id="IPR036259">
    <property type="entry name" value="MFS_trans_sf"/>
</dbReference>
<feature type="transmembrane region" description="Helical" evidence="9">
    <location>
        <begin position="28"/>
        <end position="49"/>
    </location>
</feature>
<dbReference type="PANTHER" id="PTHR11388">
    <property type="entry name" value="ORGANIC ANION TRANSPORTER"/>
    <property type="match status" value="1"/>
</dbReference>
<dbReference type="InterPro" id="IPR036058">
    <property type="entry name" value="Kazal_dom_sf"/>
</dbReference>
<evidence type="ECO:0000256" key="3">
    <source>
        <dbReference type="ARBA" id="ARBA00022475"/>
    </source>
</evidence>
<dbReference type="PANTHER" id="PTHR11388:SF100">
    <property type="entry name" value="SOLUTE CARRIER ORGANIC ANION TRANSPORTER FAMILY MEMBER 4A1"/>
    <property type="match status" value="1"/>
</dbReference>
<name>A0AAD8A6B6_DIPPU</name>
<reference evidence="11" key="1">
    <citation type="journal article" date="2023" name="IScience">
        <title>Live-bearing cockroach genome reveals convergent evolutionary mechanisms linked to viviparity in insects and beyond.</title>
        <authorList>
            <person name="Fouks B."/>
            <person name="Harrison M.C."/>
            <person name="Mikhailova A.A."/>
            <person name="Marchal E."/>
            <person name="English S."/>
            <person name="Carruthers M."/>
            <person name="Jennings E.C."/>
            <person name="Chiamaka E.L."/>
            <person name="Frigard R.A."/>
            <person name="Pippel M."/>
            <person name="Attardo G.M."/>
            <person name="Benoit J.B."/>
            <person name="Bornberg-Bauer E."/>
            <person name="Tobe S.S."/>
        </authorList>
    </citation>
    <scope>NUCLEOTIDE SEQUENCE</scope>
    <source>
        <strain evidence="11">Stay&amp;Tobe</strain>
    </source>
</reference>
<keyword evidence="6 9" id="KW-0472">Membrane</keyword>
<evidence type="ECO:0000313" key="11">
    <source>
        <dbReference type="EMBL" id="KAJ9593375.1"/>
    </source>
</evidence>
<keyword evidence="12" id="KW-1185">Reference proteome</keyword>
<evidence type="ECO:0000259" key="10">
    <source>
        <dbReference type="PROSITE" id="PS51465"/>
    </source>
</evidence>
<evidence type="ECO:0000256" key="7">
    <source>
        <dbReference type="ARBA" id="ARBA00023157"/>
    </source>
</evidence>
<comment type="caution">
    <text evidence="11">The sequence shown here is derived from an EMBL/GenBank/DDBJ whole genome shotgun (WGS) entry which is preliminary data.</text>
</comment>
<evidence type="ECO:0000256" key="1">
    <source>
        <dbReference type="ARBA" id="ARBA00004651"/>
    </source>
</evidence>
<dbReference type="PROSITE" id="PS51465">
    <property type="entry name" value="KAZAL_2"/>
    <property type="match status" value="1"/>
</dbReference>
<organism evidence="11 12">
    <name type="scientific">Diploptera punctata</name>
    <name type="common">Pacific beetle cockroach</name>
    <dbReference type="NCBI Taxonomy" id="6984"/>
    <lineage>
        <taxon>Eukaryota</taxon>
        <taxon>Metazoa</taxon>
        <taxon>Ecdysozoa</taxon>
        <taxon>Arthropoda</taxon>
        <taxon>Hexapoda</taxon>
        <taxon>Insecta</taxon>
        <taxon>Pterygota</taxon>
        <taxon>Neoptera</taxon>
        <taxon>Polyneoptera</taxon>
        <taxon>Dictyoptera</taxon>
        <taxon>Blattodea</taxon>
        <taxon>Blaberoidea</taxon>
        <taxon>Blaberidae</taxon>
        <taxon>Diplopterinae</taxon>
        <taxon>Diploptera</taxon>
    </lineage>
</organism>
<dbReference type="AlphaFoldDB" id="A0AAD8A6B6"/>
<gene>
    <name evidence="11" type="ORF">L9F63_015079</name>
</gene>
<feature type="transmembrane region" description="Helical" evidence="9">
    <location>
        <begin position="154"/>
        <end position="172"/>
    </location>
</feature>
<keyword evidence="7" id="KW-1015">Disulfide bond</keyword>
<feature type="domain" description="Kazal-like" evidence="10">
    <location>
        <begin position="71"/>
        <end position="123"/>
    </location>
</feature>
<dbReference type="InterPro" id="IPR004156">
    <property type="entry name" value="OATP"/>
</dbReference>
<comment type="subcellular location">
    <subcellularLocation>
        <location evidence="1">Cell membrane</location>
        <topology evidence="1">Multi-pass membrane protein</topology>
    </subcellularLocation>
</comment>
<dbReference type="SUPFAM" id="SSF103473">
    <property type="entry name" value="MFS general substrate transporter"/>
    <property type="match status" value="1"/>
</dbReference>
<feature type="non-terminal residue" evidence="11">
    <location>
        <position position="316"/>
    </location>
</feature>
<accession>A0AAD8A6B6</accession>
<evidence type="ECO:0000256" key="9">
    <source>
        <dbReference type="SAM" id="Phobius"/>
    </source>
</evidence>
<keyword evidence="4 9" id="KW-0812">Transmembrane</keyword>
<evidence type="ECO:0000256" key="6">
    <source>
        <dbReference type="ARBA" id="ARBA00023136"/>
    </source>
</evidence>
<evidence type="ECO:0000256" key="8">
    <source>
        <dbReference type="SAM" id="MobiDB-lite"/>
    </source>
</evidence>
<dbReference type="EMBL" id="JASPKZ010003445">
    <property type="protein sequence ID" value="KAJ9593375.1"/>
    <property type="molecule type" value="Genomic_DNA"/>
</dbReference>
<dbReference type="SUPFAM" id="SSF100895">
    <property type="entry name" value="Kazal-type serine protease inhibitors"/>
    <property type="match status" value="1"/>
</dbReference>
<dbReference type="GO" id="GO:0015347">
    <property type="term" value="F:sodium-independent organic anion transmembrane transporter activity"/>
    <property type="evidence" value="ECO:0007669"/>
    <property type="project" value="TreeGrafter"/>
</dbReference>
<evidence type="ECO:0000256" key="4">
    <source>
        <dbReference type="ARBA" id="ARBA00022692"/>
    </source>
</evidence>
<feature type="region of interest" description="Disordered" evidence="8">
    <location>
        <begin position="281"/>
        <end position="306"/>
    </location>
</feature>
<evidence type="ECO:0000313" key="12">
    <source>
        <dbReference type="Proteomes" id="UP001233999"/>
    </source>
</evidence>
<dbReference type="Pfam" id="PF07648">
    <property type="entry name" value="Kazal_2"/>
    <property type="match status" value="1"/>
</dbReference>
<dbReference type="InterPro" id="IPR002350">
    <property type="entry name" value="Kazal_dom"/>
</dbReference>
<proteinExistence type="inferred from homology"/>
<evidence type="ECO:0000256" key="2">
    <source>
        <dbReference type="ARBA" id="ARBA00009657"/>
    </source>
</evidence>
<dbReference type="GO" id="GO:0043252">
    <property type="term" value="P:sodium-independent organic anion transport"/>
    <property type="evidence" value="ECO:0007669"/>
    <property type="project" value="TreeGrafter"/>
</dbReference>
<dbReference type="Proteomes" id="UP001233999">
    <property type="component" value="Unassembled WGS sequence"/>
</dbReference>
<keyword evidence="5 9" id="KW-1133">Transmembrane helix</keyword>
<dbReference type="GO" id="GO:0016323">
    <property type="term" value="C:basolateral plasma membrane"/>
    <property type="evidence" value="ECO:0007669"/>
    <property type="project" value="TreeGrafter"/>
</dbReference>
<comment type="similarity">
    <text evidence="2">Belongs to the organo anion transporter (TC 2.A.60) family.</text>
</comment>
<dbReference type="Pfam" id="PF03137">
    <property type="entry name" value="OATP"/>
    <property type="match status" value="1"/>
</dbReference>
<sequence length="316" mass="34685">LVTVPAGGGGTFLGGYLVKRLSLHCAGIIKFCVIATLIGVTFTTCFFLSCPNLAFAGVTTPYENNSVGTKLSLESSCNADCECSRTQFDPICGLDDVMYYSPCYAGCMHEISLHDAKVCLCSVTLFMFEDETSLLNNFGSYQAMNRMCASQCPYLWPFVALAFLTMFFTFLSTMPALSATLRCVQDDQRSFALGIQWIKVRLIGTIPAPMVFGALIDETCILWQESCHQDENGACLVYDNKYMSRYMLALAFIGKAASLLFFFLAWWFYIPPTGFKEALQAATPTSPDATEDGEDGRPSILMNGHTNHATTITGDI</sequence>
<protein>
    <recommendedName>
        <fullName evidence="10">Kazal-like domain-containing protein</fullName>
    </recommendedName>
</protein>
<keyword evidence="3" id="KW-1003">Cell membrane</keyword>
<feature type="transmembrane region" description="Helical" evidence="9">
    <location>
        <begin position="246"/>
        <end position="269"/>
    </location>
</feature>
<evidence type="ECO:0000256" key="5">
    <source>
        <dbReference type="ARBA" id="ARBA00022989"/>
    </source>
</evidence>